<reference evidence="3" key="1">
    <citation type="submission" date="2016-02" db="EMBL/GenBank/DDBJ databases">
        <authorList>
            <person name="liu f."/>
        </authorList>
    </citation>
    <scope>NUCLEOTIDE SEQUENCE [LARGE SCALE GENOMIC DNA]</scope>
</reference>
<evidence type="ECO:0000313" key="2">
    <source>
        <dbReference type="EMBL" id="SAY40046.1"/>
    </source>
</evidence>
<dbReference type="EMBL" id="FITM01000086">
    <property type="protein sequence ID" value="SAY40046.1"/>
    <property type="molecule type" value="Genomic_DNA"/>
</dbReference>
<keyword evidence="3" id="KW-1185">Reference proteome</keyword>
<gene>
    <name evidence="2" type="ORF">FLM9_745</name>
</gene>
<proteinExistence type="predicted"/>
<name>A0A164Z744_9SYNE</name>
<protein>
    <submittedName>
        <fullName evidence="2">Uncharacterized protein</fullName>
    </submittedName>
</protein>
<evidence type="ECO:0000256" key="1">
    <source>
        <dbReference type="SAM" id="MobiDB-lite"/>
    </source>
</evidence>
<evidence type="ECO:0000313" key="3">
    <source>
        <dbReference type="Proteomes" id="UP000182631"/>
    </source>
</evidence>
<dbReference type="Proteomes" id="UP000182631">
    <property type="component" value="Unassembled WGS sequence"/>
</dbReference>
<organism evidence="2 3">
    <name type="scientific">Candidatus Synechococcus spongiarum</name>
    <dbReference type="NCBI Taxonomy" id="431041"/>
    <lineage>
        <taxon>Bacteria</taxon>
        <taxon>Bacillati</taxon>
        <taxon>Cyanobacteriota</taxon>
        <taxon>Cyanophyceae</taxon>
        <taxon>Synechococcales</taxon>
        <taxon>Synechococcaceae</taxon>
        <taxon>Synechococcus</taxon>
    </lineage>
</organism>
<feature type="region of interest" description="Disordered" evidence="1">
    <location>
        <begin position="1"/>
        <end position="64"/>
    </location>
</feature>
<dbReference type="AlphaFoldDB" id="A0A164Z744"/>
<accession>A0A164Z744</accession>
<sequence length="64" mass="6902">MLAKAASPQDAHHHHQDSSPDAQSNENPFPGLKIATTAHGRLPPPRPKVPTQLPLSVCNHNRIA</sequence>